<sequence>MLTILFARKPNRVTKGIRLWSEEQCWRLSVLSVALASTSLQLTNAFLSFVLSSSRLLRPGHLLFSMHPIFAHYVTAWADRPKALAKTRTALSANATIASFTAES</sequence>
<gene>
    <name evidence="1" type="ORF">Tcan_00750</name>
</gene>
<evidence type="ECO:0000313" key="2">
    <source>
        <dbReference type="Proteomes" id="UP000031036"/>
    </source>
</evidence>
<organism evidence="1 2">
    <name type="scientific">Toxocara canis</name>
    <name type="common">Canine roundworm</name>
    <dbReference type="NCBI Taxonomy" id="6265"/>
    <lineage>
        <taxon>Eukaryota</taxon>
        <taxon>Metazoa</taxon>
        <taxon>Ecdysozoa</taxon>
        <taxon>Nematoda</taxon>
        <taxon>Chromadorea</taxon>
        <taxon>Rhabditida</taxon>
        <taxon>Spirurina</taxon>
        <taxon>Ascaridomorpha</taxon>
        <taxon>Ascaridoidea</taxon>
        <taxon>Toxocaridae</taxon>
        <taxon>Toxocara</taxon>
    </lineage>
</organism>
<reference evidence="1 2" key="1">
    <citation type="submission" date="2014-11" db="EMBL/GenBank/DDBJ databases">
        <title>Genetic blueprint of the zoonotic pathogen Toxocara canis.</title>
        <authorList>
            <person name="Zhu X.-Q."/>
            <person name="Korhonen P.K."/>
            <person name="Cai H."/>
            <person name="Young N.D."/>
            <person name="Nejsum P."/>
            <person name="von Samson-Himmelstjerna G."/>
            <person name="Boag P.R."/>
            <person name="Tan P."/>
            <person name="Li Q."/>
            <person name="Min J."/>
            <person name="Yang Y."/>
            <person name="Wang X."/>
            <person name="Fang X."/>
            <person name="Hall R.S."/>
            <person name="Hofmann A."/>
            <person name="Sternberg P.W."/>
            <person name="Jex A.R."/>
            <person name="Gasser R.B."/>
        </authorList>
    </citation>
    <scope>NUCLEOTIDE SEQUENCE [LARGE SCALE GENOMIC DNA]</scope>
    <source>
        <strain evidence="1">PN_DK_2014</strain>
    </source>
</reference>
<comment type="caution">
    <text evidence="1">The sequence shown here is derived from an EMBL/GenBank/DDBJ whole genome shotgun (WGS) entry which is preliminary data.</text>
</comment>
<protein>
    <submittedName>
        <fullName evidence="1">Uncharacterized protein</fullName>
    </submittedName>
</protein>
<dbReference type="AlphaFoldDB" id="A0A0B2V028"/>
<dbReference type="EMBL" id="JPKZ01002782">
    <property type="protein sequence ID" value="KHN75103.1"/>
    <property type="molecule type" value="Genomic_DNA"/>
</dbReference>
<name>A0A0B2V028_TOXCA</name>
<dbReference type="Proteomes" id="UP000031036">
    <property type="component" value="Unassembled WGS sequence"/>
</dbReference>
<evidence type="ECO:0000313" key="1">
    <source>
        <dbReference type="EMBL" id="KHN75103.1"/>
    </source>
</evidence>
<proteinExistence type="predicted"/>
<feature type="non-terminal residue" evidence="1">
    <location>
        <position position="104"/>
    </location>
</feature>
<keyword evidence="2" id="KW-1185">Reference proteome</keyword>
<accession>A0A0B2V028</accession>